<feature type="transmembrane region" description="Helical" evidence="2">
    <location>
        <begin position="272"/>
        <end position="291"/>
    </location>
</feature>
<feature type="transmembrane region" description="Helical" evidence="2">
    <location>
        <begin position="104"/>
        <end position="124"/>
    </location>
</feature>
<feature type="region of interest" description="Disordered" evidence="1">
    <location>
        <begin position="334"/>
        <end position="363"/>
    </location>
</feature>
<feature type="region of interest" description="Disordered" evidence="1">
    <location>
        <begin position="384"/>
        <end position="425"/>
    </location>
</feature>
<proteinExistence type="predicted"/>
<evidence type="ECO:0000256" key="1">
    <source>
        <dbReference type="SAM" id="MobiDB-lite"/>
    </source>
</evidence>
<keyword evidence="2" id="KW-1133">Transmembrane helix</keyword>
<dbReference type="InParanoid" id="A0A078A0T8"/>
<keyword evidence="2" id="KW-0812">Transmembrane</keyword>
<feature type="compositionally biased region" description="Polar residues" evidence="1">
    <location>
        <begin position="341"/>
        <end position="352"/>
    </location>
</feature>
<protein>
    <recommendedName>
        <fullName evidence="5">Transmembrane protein</fullName>
    </recommendedName>
</protein>
<organism evidence="3 4">
    <name type="scientific">Stylonychia lemnae</name>
    <name type="common">Ciliate</name>
    <dbReference type="NCBI Taxonomy" id="5949"/>
    <lineage>
        <taxon>Eukaryota</taxon>
        <taxon>Sar</taxon>
        <taxon>Alveolata</taxon>
        <taxon>Ciliophora</taxon>
        <taxon>Intramacronucleata</taxon>
        <taxon>Spirotrichea</taxon>
        <taxon>Stichotrichia</taxon>
        <taxon>Sporadotrichida</taxon>
        <taxon>Oxytrichidae</taxon>
        <taxon>Stylonychinae</taxon>
        <taxon>Stylonychia</taxon>
    </lineage>
</organism>
<feature type="transmembrane region" description="Helical" evidence="2">
    <location>
        <begin position="12"/>
        <end position="28"/>
    </location>
</feature>
<gene>
    <name evidence="3" type="primary">Contig17934.g19065</name>
    <name evidence="3" type="ORF">STYLEM_3378</name>
</gene>
<keyword evidence="2" id="KW-0472">Membrane</keyword>
<keyword evidence="4" id="KW-1185">Reference proteome</keyword>
<feature type="compositionally biased region" description="Low complexity" evidence="1">
    <location>
        <begin position="392"/>
        <end position="404"/>
    </location>
</feature>
<dbReference type="AlphaFoldDB" id="A0A078A0T8"/>
<feature type="compositionally biased region" description="Basic and acidic residues" evidence="1">
    <location>
        <begin position="407"/>
        <end position="425"/>
    </location>
</feature>
<evidence type="ECO:0000313" key="3">
    <source>
        <dbReference type="EMBL" id="CDW74399.1"/>
    </source>
</evidence>
<evidence type="ECO:0000256" key="2">
    <source>
        <dbReference type="SAM" id="Phobius"/>
    </source>
</evidence>
<sequence>MAPPINFDLFEWVYIVLTLLALITFICFTSKSFREYKNVANQLAFLTYGLVILSYVSESLMKIFGLLGIEVQGQAFADHVDNPEVYLDDMYLCSFNLSSHVPEYLMLLAIMFNIIKWLQLCCQFNTYNVSKICRQYFILVIGLFIVILIIAGVIRSYEACPHTKIKNKKMEKSEFLSFLEVLYLIVLFILAISYIIILWGMTKFIRYRIQLENQQMIKKQSIIKYNVAIRKKIKATMITLIILSTLKIVLQMKNTIAPEQPDHKFGLLYKPNYLISLLSTLIGIFFMGVMGNSIKLQLITQENNSKDSLVQIIDEDFNQNVSQKKRMLTTIQEVDNEDSENNTARSSTITGTKSRKYFGKSGNFDNNQDDKLFKSLTQKLQDYQNDQQNAINYSSQQSQRSNQYEMDVEKQTLDGESQNKSDDKY</sequence>
<evidence type="ECO:0008006" key="5">
    <source>
        <dbReference type="Google" id="ProtNLM"/>
    </source>
</evidence>
<feature type="transmembrane region" description="Helical" evidence="2">
    <location>
        <begin position="136"/>
        <end position="155"/>
    </location>
</feature>
<feature type="transmembrane region" description="Helical" evidence="2">
    <location>
        <begin position="40"/>
        <end position="57"/>
    </location>
</feature>
<feature type="transmembrane region" description="Helical" evidence="2">
    <location>
        <begin position="233"/>
        <end position="252"/>
    </location>
</feature>
<reference evidence="3 4" key="1">
    <citation type="submission" date="2014-06" db="EMBL/GenBank/DDBJ databases">
        <authorList>
            <person name="Swart Estienne"/>
        </authorList>
    </citation>
    <scope>NUCLEOTIDE SEQUENCE [LARGE SCALE GENOMIC DNA]</scope>
    <source>
        <strain evidence="3 4">130c</strain>
    </source>
</reference>
<name>A0A078A0T8_STYLE</name>
<evidence type="ECO:0000313" key="4">
    <source>
        <dbReference type="Proteomes" id="UP000039865"/>
    </source>
</evidence>
<dbReference type="EMBL" id="CCKQ01003275">
    <property type="protein sequence ID" value="CDW74399.1"/>
    <property type="molecule type" value="Genomic_DNA"/>
</dbReference>
<accession>A0A078A0T8</accession>
<feature type="transmembrane region" description="Helical" evidence="2">
    <location>
        <begin position="175"/>
        <end position="199"/>
    </location>
</feature>
<dbReference type="Proteomes" id="UP000039865">
    <property type="component" value="Unassembled WGS sequence"/>
</dbReference>